<accession>A0A134A584</accession>
<evidence type="ECO:0000313" key="4">
    <source>
        <dbReference type="Proteomes" id="UP000070355"/>
    </source>
</evidence>
<dbReference type="InterPro" id="IPR001763">
    <property type="entry name" value="Rhodanese-like_dom"/>
</dbReference>
<feature type="chain" id="PRO_5007461457" evidence="1">
    <location>
        <begin position="26"/>
        <end position="243"/>
    </location>
</feature>
<comment type="caution">
    <text evidence="3">The sequence shown here is derived from an EMBL/GenBank/DDBJ whole genome shotgun (WGS) entry which is preliminary data.</text>
</comment>
<dbReference type="AlphaFoldDB" id="A0A134A584"/>
<dbReference type="PANTHER" id="PTHR43031:SF18">
    <property type="entry name" value="RHODANESE-RELATED SULFURTRANSFERASES"/>
    <property type="match status" value="1"/>
</dbReference>
<dbReference type="Gene3D" id="3.40.250.10">
    <property type="entry name" value="Rhodanese-like domain"/>
    <property type="match status" value="2"/>
</dbReference>
<keyword evidence="1" id="KW-0732">Signal</keyword>
<reference evidence="4" key="1">
    <citation type="submission" date="2016-01" db="EMBL/GenBank/DDBJ databases">
        <authorList>
            <person name="Mitreva M."/>
            <person name="Pepin K.H."/>
            <person name="Mihindukulasuriya K.A."/>
            <person name="Fulton R."/>
            <person name="Fronick C."/>
            <person name="O'Laughlin M."/>
            <person name="Miner T."/>
            <person name="Herter B."/>
            <person name="Rosa B.A."/>
            <person name="Cordes M."/>
            <person name="Tomlinson C."/>
            <person name="Wollam A."/>
            <person name="Palsikar V.B."/>
            <person name="Mardis E.R."/>
            <person name="Wilson R.K."/>
        </authorList>
    </citation>
    <scope>NUCLEOTIDE SEQUENCE [LARGE SCALE GENOMIC DNA]</scope>
    <source>
        <strain evidence="4">DNF01167</strain>
    </source>
</reference>
<dbReference type="SUPFAM" id="SSF52821">
    <property type="entry name" value="Rhodanese/Cell cycle control phosphatase"/>
    <property type="match status" value="2"/>
</dbReference>
<dbReference type="Pfam" id="PF00581">
    <property type="entry name" value="Rhodanese"/>
    <property type="match status" value="2"/>
</dbReference>
<dbReference type="EMBL" id="LSDC01000020">
    <property type="protein sequence ID" value="KXB62884.1"/>
    <property type="molecule type" value="Genomic_DNA"/>
</dbReference>
<dbReference type="InterPro" id="IPR050229">
    <property type="entry name" value="GlpE_sulfurtransferase"/>
</dbReference>
<protein>
    <submittedName>
        <fullName evidence="3">Rhodanese-like protein</fullName>
    </submittedName>
</protein>
<dbReference type="STRING" id="1379.HMPREF3186_00349"/>
<dbReference type="InterPro" id="IPR036873">
    <property type="entry name" value="Rhodanese-like_dom_sf"/>
</dbReference>
<dbReference type="OrthoDB" id="9784009at2"/>
<dbReference type="CDD" id="cd00158">
    <property type="entry name" value="RHOD"/>
    <property type="match status" value="2"/>
</dbReference>
<dbReference type="PROSITE" id="PS50206">
    <property type="entry name" value="RHODANESE_3"/>
    <property type="match status" value="2"/>
</dbReference>
<evidence type="ECO:0000256" key="1">
    <source>
        <dbReference type="SAM" id="SignalP"/>
    </source>
</evidence>
<dbReference type="PROSITE" id="PS51257">
    <property type="entry name" value="PROKAR_LIPOPROTEIN"/>
    <property type="match status" value="1"/>
</dbReference>
<dbReference type="RefSeq" id="WP_060913637.1">
    <property type="nucleotide sequence ID" value="NZ_KQ959927.1"/>
</dbReference>
<feature type="signal peptide" evidence="1">
    <location>
        <begin position="1"/>
        <end position="25"/>
    </location>
</feature>
<dbReference type="SMART" id="SM00450">
    <property type="entry name" value="RHOD"/>
    <property type="match status" value="2"/>
</dbReference>
<proteinExistence type="predicted"/>
<feature type="domain" description="Rhodanese" evidence="2">
    <location>
        <begin position="56"/>
        <end position="145"/>
    </location>
</feature>
<name>A0A134A584_9BACL</name>
<gene>
    <name evidence="3" type="ORF">HMPREF3186_00349</name>
</gene>
<feature type="domain" description="Rhodanese" evidence="2">
    <location>
        <begin position="157"/>
        <end position="239"/>
    </location>
</feature>
<dbReference type="PANTHER" id="PTHR43031">
    <property type="entry name" value="FAD-DEPENDENT OXIDOREDUCTASE"/>
    <property type="match status" value="1"/>
</dbReference>
<organism evidence="3 4">
    <name type="scientific">Gemella haemolysans</name>
    <dbReference type="NCBI Taxonomy" id="1379"/>
    <lineage>
        <taxon>Bacteria</taxon>
        <taxon>Bacillati</taxon>
        <taxon>Bacillota</taxon>
        <taxon>Bacilli</taxon>
        <taxon>Bacillales</taxon>
        <taxon>Gemellaceae</taxon>
        <taxon>Gemella</taxon>
    </lineage>
</organism>
<evidence type="ECO:0000259" key="2">
    <source>
        <dbReference type="PROSITE" id="PS50206"/>
    </source>
</evidence>
<sequence length="243" mass="26923">MKKNKLLVVSMAAVLSLSLVGCSSASNSTSTSSNGTVAVKELKGEELNKIEKDDKEKEKYLVIDVRDANEYKEGHVKHAINIPLADIEKHAEHLSAWKDKEVVTICNTGKKSKEAADKLVKAGFKKVSNAQGVKDYKDYEIVKFTTLLAHEFQAAIDKKEGTFIDVREAKDYEKGHVAGAKNIDVKNIDKDLAALLPTDKNAPVYTYCYSGNRSSKAAQKAVELGYTNVYNAWDGTKEHEYKF</sequence>
<dbReference type="Proteomes" id="UP000070355">
    <property type="component" value="Unassembled WGS sequence"/>
</dbReference>
<dbReference type="PATRIC" id="fig|1379.3.peg.344"/>
<evidence type="ECO:0000313" key="3">
    <source>
        <dbReference type="EMBL" id="KXB62884.1"/>
    </source>
</evidence>